<feature type="transmembrane region" description="Helical" evidence="1">
    <location>
        <begin position="16"/>
        <end position="37"/>
    </location>
</feature>
<keyword evidence="1" id="KW-1133">Transmembrane helix</keyword>
<evidence type="ECO:0000313" key="3">
    <source>
        <dbReference type="Proteomes" id="UP001597399"/>
    </source>
</evidence>
<protein>
    <recommendedName>
        <fullName evidence="4">ABC-2 family transporter protein</fullName>
    </recommendedName>
</protein>
<keyword evidence="1" id="KW-0812">Transmembrane</keyword>
<keyword evidence="1" id="KW-0472">Membrane</keyword>
<feature type="transmembrane region" description="Helical" evidence="1">
    <location>
        <begin position="238"/>
        <end position="263"/>
    </location>
</feature>
<gene>
    <name evidence="2" type="ORF">ACFSUE_03485</name>
</gene>
<keyword evidence="3" id="KW-1185">Reference proteome</keyword>
<dbReference type="Proteomes" id="UP001597399">
    <property type="component" value="Unassembled WGS sequence"/>
</dbReference>
<feature type="transmembrane region" description="Helical" evidence="1">
    <location>
        <begin position="57"/>
        <end position="83"/>
    </location>
</feature>
<feature type="transmembrane region" description="Helical" evidence="1">
    <location>
        <begin position="174"/>
        <end position="195"/>
    </location>
</feature>
<dbReference type="RefSeq" id="WP_253065547.1">
    <property type="nucleotide sequence ID" value="NZ_JAMXWM010000048.1"/>
</dbReference>
<comment type="caution">
    <text evidence="2">The sequence shown here is derived from an EMBL/GenBank/DDBJ whole genome shotgun (WGS) entry which is preliminary data.</text>
</comment>
<accession>A0ABW5RYW5</accession>
<evidence type="ECO:0008006" key="4">
    <source>
        <dbReference type="Google" id="ProtNLM"/>
    </source>
</evidence>
<evidence type="ECO:0000256" key="1">
    <source>
        <dbReference type="SAM" id="Phobius"/>
    </source>
</evidence>
<evidence type="ECO:0000313" key="2">
    <source>
        <dbReference type="EMBL" id="MFD2692695.1"/>
    </source>
</evidence>
<reference evidence="3" key="1">
    <citation type="journal article" date="2019" name="Int. J. Syst. Evol. Microbiol.">
        <title>The Global Catalogue of Microorganisms (GCM) 10K type strain sequencing project: providing services to taxonomists for standard genome sequencing and annotation.</title>
        <authorList>
            <consortium name="The Broad Institute Genomics Platform"/>
            <consortium name="The Broad Institute Genome Sequencing Center for Infectious Disease"/>
            <person name="Wu L."/>
            <person name="Ma J."/>
        </authorList>
    </citation>
    <scope>NUCLEOTIDE SEQUENCE [LARGE SCALE GENOMIC DNA]</scope>
    <source>
        <strain evidence="3">TISTR 2466</strain>
    </source>
</reference>
<sequence length="271" mass="31595">MYISEIMKILKSKTSIIVISFLFLLPFIDLFFNWYAVFMDFILHPDAYGGNLSASSILHPSMAAFLSGASIGHVAQMLMIWLFPLYFLIAYGDCLCTEYKNGYSNIIVSKVGKKRYMKVKFIVSFLFSSLLFLCNLTLNYLLSLIVFHNGHSFMGIESFTNMHFWMRLSLVHPYIVYTLYILFFSLITGLYSMFITAISFVFHEKKWVYSIAFFIWIMLILSPYSLTYLMQPFIEYGMSYMIKALLVFLFITLITTVLSYIYYGGKDELHI</sequence>
<organism evidence="2 3">
    <name type="scientific">Sporolactobacillus shoreicorticis</name>
    <dbReference type="NCBI Taxonomy" id="1923877"/>
    <lineage>
        <taxon>Bacteria</taxon>
        <taxon>Bacillati</taxon>
        <taxon>Bacillota</taxon>
        <taxon>Bacilli</taxon>
        <taxon>Bacillales</taxon>
        <taxon>Sporolactobacillaceae</taxon>
        <taxon>Sporolactobacillus</taxon>
    </lineage>
</organism>
<proteinExistence type="predicted"/>
<dbReference type="EMBL" id="JBHUMQ010000006">
    <property type="protein sequence ID" value="MFD2692695.1"/>
    <property type="molecule type" value="Genomic_DNA"/>
</dbReference>
<name>A0ABW5RYW5_9BACL</name>
<feature type="transmembrane region" description="Helical" evidence="1">
    <location>
        <begin position="207"/>
        <end position="226"/>
    </location>
</feature>
<feature type="transmembrane region" description="Helical" evidence="1">
    <location>
        <begin position="121"/>
        <end position="147"/>
    </location>
</feature>